<organism evidence="2 3">
    <name type="scientific">Exophiala xenobiotica</name>
    <dbReference type="NCBI Taxonomy" id="348802"/>
    <lineage>
        <taxon>Eukaryota</taxon>
        <taxon>Fungi</taxon>
        <taxon>Dikarya</taxon>
        <taxon>Ascomycota</taxon>
        <taxon>Pezizomycotina</taxon>
        <taxon>Eurotiomycetes</taxon>
        <taxon>Chaetothyriomycetidae</taxon>
        <taxon>Chaetothyriales</taxon>
        <taxon>Herpotrichiellaceae</taxon>
        <taxon>Exophiala</taxon>
    </lineage>
</organism>
<dbReference type="Proteomes" id="UP000054342">
    <property type="component" value="Unassembled WGS sequence"/>
</dbReference>
<feature type="region of interest" description="Disordered" evidence="1">
    <location>
        <begin position="32"/>
        <end position="53"/>
    </location>
</feature>
<protein>
    <submittedName>
        <fullName evidence="2">Uncharacterized protein</fullName>
    </submittedName>
</protein>
<accession>A0A0D2CZD8</accession>
<dbReference type="OrthoDB" id="5394354at2759"/>
<evidence type="ECO:0000313" key="3">
    <source>
        <dbReference type="Proteomes" id="UP000054342"/>
    </source>
</evidence>
<feature type="compositionally biased region" description="Polar residues" evidence="1">
    <location>
        <begin position="35"/>
        <end position="53"/>
    </location>
</feature>
<dbReference type="InterPro" id="IPR021109">
    <property type="entry name" value="Peptidase_aspartic_dom_sf"/>
</dbReference>
<dbReference type="EMBL" id="KN847319">
    <property type="protein sequence ID" value="KIW55492.1"/>
    <property type="molecule type" value="Genomic_DNA"/>
</dbReference>
<proteinExistence type="predicted"/>
<evidence type="ECO:0000313" key="2">
    <source>
        <dbReference type="EMBL" id="KIW55492.1"/>
    </source>
</evidence>
<dbReference type="RefSeq" id="XP_013316076.1">
    <property type="nucleotide sequence ID" value="XM_013460622.1"/>
</dbReference>
<dbReference type="CDD" id="cd00303">
    <property type="entry name" value="retropepsin_like"/>
    <property type="match status" value="1"/>
</dbReference>
<sequence>MDAKSYAQETQDNRRLLGCIGELCCCLPRKRRHTPSNQPHPERTPSPTESQGLLFNDTVEPATMRIHPYISETADTTIDRVSSSSPSTAVSEVYVLHGPESMGGRPIGTVGEVGTVRIEPSSTDMPGPNAGSVTVDMDSKRPGATSGGLIDYAGEDDVVVESEDENQRQNWATAMQIHHANDPEGLKTQHCLALIDSGSGCCVTSRKVIKEIGAQDNMYSETHQIKTVKNEILTTTGVIMLRFNLRKNPSRVYWTKFLVLDEGEPGFDFLLGRNWISKCTGGIARDFDKIPNVWFFA</sequence>
<dbReference type="Gene3D" id="2.40.70.10">
    <property type="entry name" value="Acid Proteases"/>
    <property type="match status" value="1"/>
</dbReference>
<gene>
    <name evidence="2" type="ORF">PV05_04231</name>
</gene>
<evidence type="ECO:0000256" key="1">
    <source>
        <dbReference type="SAM" id="MobiDB-lite"/>
    </source>
</evidence>
<reference evidence="2 3" key="1">
    <citation type="submission" date="2015-01" db="EMBL/GenBank/DDBJ databases">
        <title>The Genome Sequence of Exophiala xenobiotica CBS118157.</title>
        <authorList>
            <consortium name="The Broad Institute Genomics Platform"/>
            <person name="Cuomo C."/>
            <person name="de Hoog S."/>
            <person name="Gorbushina A."/>
            <person name="Stielow B."/>
            <person name="Teixiera M."/>
            <person name="Abouelleil A."/>
            <person name="Chapman S.B."/>
            <person name="Priest M."/>
            <person name="Young S.K."/>
            <person name="Wortman J."/>
            <person name="Nusbaum C."/>
            <person name="Birren B."/>
        </authorList>
    </citation>
    <scope>NUCLEOTIDE SEQUENCE [LARGE SCALE GENOMIC DNA]</scope>
    <source>
        <strain evidence="2 3">CBS 118157</strain>
    </source>
</reference>
<dbReference type="HOGENOM" id="CLU_937005_0_0_1"/>
<name>A0A0D2CZD8_9EURO</name>
<dbReference type="AlphaFoldDB" id="A0A0D2CZD8"/>
<keyword evidence="3" id="KW-1185">Reference proteome</keyword>
<dbReference type="GeneID" id="25326139"/>